<dbReference type="InterPro" id="IPR058031">
    <property type="entry name" value="AAA_lid_NorR"/>
</dbReference>
<keyword evidence="2" id="KW-0067">ATP-binding</keyword>
<evidence type="ECO:0000256" key="3">
    <source>
        <dbReference type="ARBA" id="ARBA00023159"/>
    </source>
</evidence>
<keyword evidence="1" id="KW-0547">Nucleotide-binding</keyword>
<dbReference type="PROSITE" id="PS00676">
    <property type="entry name" value="SIGMA54_INTERACT_2"/>
    <property type="match status" value="1"/>
</dbReference>
<keyword evidence="3" id="KW-0010">Activator</keyword>
<dbReference type="Gene3D" id="1.10.8.60">
    <property type="match status" value="1"/>
</dbReference>
<dbReference type="OrthoDB" id="9805953at2"/>
<protein>
    <submittedName>
        <fullName evidence="6">Sigma-54 interacting transcriptional regulator</fullName>
    </submittedName>
</protein>
<accession>A0A4R2RD03</accession>
<evidence type="ECO:0000259" key="5">
    <source>
        <dbReference type="PROSITE" id="PS50045"/>
    </source>
</evidence>
<evidence type="ECO:0000313" key="7">
    <source>
        <dbReference type="Proteomes" id="UP000295050"/>
    </source>
</evidence>
<proteinExistence type="predicted"/>
<dbReference type="GO" id="GO:0006355">
    <property type="term" value="P:regulation of DNA-templated transcription"/>
    <property type="evidence" value="ECO:0007669"/>
    <property type="project" value="InterPro"/>
</dbReference>
<comment type="caution">
    <text evidence="6">The sequence shown here is derived from an EMBL/GenBank/DDBJ whole genome shotgun (WGS) entry which is preliminary data.</text>
</comment>
<organism evidence="6 7">
    <name type="scientific">Rhodovulum bhavnagarense</name>
    <dbReference type="NCBI Taxonomy" id="992286"/>
    <lineage>
        <taxon>Bacteria</taxon>
        <taxon>Pseudomonadati</taxon>
        <taxon>Pseudomonadota</taxon>
        <taxon>Alphaproteobacteria</taxon>
        <taxon>Rhodobacterales</taxon>
        <taxon>Paracoccaceae</taxon>
        <taxon>Rhodovulum</taxon>
    </lineage>
</organism>
<dbReference type="Gene3D" id="3.40.50.300">
    <property type="entry name" value="P-loop containing nucleotide triphosphate hydrolases"/>
    <property type="match status" value="1"/>
</dbReference>
<sequence>MSETFHPEISARLLGDSQAMVELKSALTRLATTTAPVLLRGERGTGKQSAARALHAASGRTGPFVIVDCSGMRTEFLELELFGQHHSSQRGRIECAAGGTLFLDEIGAMPEKLQARLSHVLEKGTFRRAGSHQEIAVDFRFVAATHELYETALAHGRLGDDLLFRMNLHEIHMPRLVERAHDIRMLVQSMLENHAQRQFDQPRGSFDETALELLARQEWPGNLDDLYKVVSRALTLFPGREIGAAHLLQIIGPGSLAPGAQPRSLPDAHVPTQHFLSR</sequence>
<dbReference type="GO" id="GO:0005524">
    <property type="term" value="F:ATP binding"/>
    <property type="evidence" value="ECO:0007669"/>
    <property type="project" value="UniProtKB-KW"/>
</dbReference>
<dbReference type="AlphaFoldDB" id="A0A4R2RD03"/>
<reference evidence="6 7" key="1">
    <citation type="submission" date="2019-03" db="EMBL/GenBank/DDBJ databases">
        <title>Genomic Encyclopedia of Type Strains, Phase IV (KMG-IV): sequencing the most valuable type-strain genomes for metagenomic binning, comparative biology and taxonomic classification.</title>
        <authorList>
            <person name="Goeker M."/>
        </authorList>
    </citation>
    <scope>NUCLEOTIDE SEQUENCE [LARGE SCALE GENOMIC DNA]</scope>
    <source>
        <strain evidence="6 7">DSM 24766</strain>
    </source>
</reference>
<evidence type="ECO:0000313" key="6">
    <source>
        <dbReference type="EMBL" id="TCP61310.1"/>
    </source>
</evidence>
<dbReference type="EMBL" id="SLXU01000005">
    <property type="protein sequence ID" value="TCP61310.1"/>
    <property type="molecule type" value="Genomic_DNA"/>
</dbReference>
<dbReference type="Proteomes" id="UP000295050">
    <property type="component" value="Unassembled WGS sequence"/>
</dbReference>
<dbReference type="SMART" id="SM00382">
    <property type="entry name" value="AAA"/>
    <property type="match status" value="1"/>
</dbReference>
<dbReference type="Pfam" id="PF00158">
    <property type="entry name" value="Sigma54_activat"/>
    <property type="match status" value="1"/>
</dbReference>
<feature type="region of interest" description="Disordered" evidence="4">
    <location>
        <begin position="259"/>
        <end position="278"/>
    </location>
</feature>
<dbReference type="CDD" id="cd00009">
    <property type="entry name" value="AAA"/>
    <property type="match status" value="1"/>
</dbReference>
<evidence type="ECO:0000256" key="1">
    <source>
        <dbReference type="ARBA" id="ARBA00022741"/>
    </source>
</evidence>
<dbReference type="InterPro" id="IPR027417">
    <property type="entry name" value="P-loop_NTPase"/>
</dbReference>
<dbReference type="SUPFAM" id="SSF52540">
    <property type="entry name" value="P-loop containing nucleoside triphosphate hydrolases"/>
    <property type="match status" value="1"/>
</dbReference>
<dbReference type="PANTHER" id="PTHR32071">
    <property type="entry name" value="TRANSCRIPTIONAL REGULATORY PROTEIN"/>
    <property type="match status" value="1"/>
</dbReference>
<dbReference type="PROSITE" id="PS50045">
    <property type="entry name" value="SIGMA54_INTERACT_4"/>
    <property type="match status" value="1"/>
</dbReference>
<keyword evidence="7" id="KW-1185">Reference proteome</keyword>
<dbReference type="InterPro" id="IPR002078">
    <property type="entry name" value="Sigma_54_int"/>
</dbReference>
<feature type="domain" description="Sigma-54 factor interaction" evidence="5">
    <location>
        <begin position="13"/>
        <end position="235"/>
    </location>
</feature>
<dbReference type="InterPro" id="IPR003593">
    <property type="entry name" value="AAA+_ATPase"/>
</dbReference>
<dbReference type="InterPro" id="IPR025943">
    <property type="entry name" value="Sigma_54_int_dom_ATP-bd_2"/>
</dbReference>
<gene>
    <name evidence="6" type="ORF">EV663_10528</name>
</gene>
<evidence type="ECO:0000256" key="2">
    <source>
        <dbReference type="ARBA" id="ARBA00022840"/>
    </source>
</evidence>
<dbReference type="Pfam" id="PF25601">
    <property type="entry name" value="AAA_lid_14"/>
    <property type="match status" value="1"/>
</dbReference>
<name>A0A4R2RD03_9RHOB</name>
<evidence type="ECO:0000256" key="4">
    <source>
        <dbReference type="SAM" id="MobiDB-lite"/>
    </source>
</evidence>
<dbReference type="RefSeq" id="WP_132951100.1">
    <property type="nucleotide sequence ID" value="NZ_SLXU01000005.1"/>
</dbReference>